<dbReference type="GeneID" id="92076570"/>
<dbReference type="EMBL" id="JAQQWE010000005">
    <property type="protein sequence ID" value="KAK7951558.1"/>
    <property type="molecule type" value="Genomic_DNA"/>
</dbReference>
<evidence type="ECO:0000256" key="1">
    <source>
        <dbReference type="SAM" id="MobiDB-lite"/>
    </source>
</evidence>
<evidence type="ECO:0000313" key="2">
    <source>
        <dbReference type="EMBL" id="KAK7951558.1"/>
    </source>
</evidence>
<name>A0ABR1QCH6_9PEZI</name>
<gene>
    <name evidence="2" type="ORF">PG986_007286</name>
</gene>
<proteinExistence type="predicted"/>
<evidence type="ECO:0000313" key="3">
    <source>
        <dbReference type="Proteomes" id="UP001391051"/>
    </source>
</evidence>
<dbReference type="Proteomes" id="UP001391051">
    <property type="component" value="Unassembled WGS sequence"/>
</dbReference>
<sequence>MSFPVFWLDANLLRIGRSSTGDKKYHAMGRRPVHSANRPSAPPILRRFDGLVRDYTSIVPRNLHAKSPSMALKVVRVTVPESFQSDLAGFEAT</sequence>
<organism evidence="2 3">
    <name type="scientific">Apiospora aurea</name>
    <dbReference type="NCBI Taxonomy" id="335848"/>
    <lineage>
        <taxon>Eukaryota</taxon>
        <taxon>Fungi</taxon>
        <taxon>Dikarya</taxon>
        <taxon>Ascomycota</taxon>
        <taxon>Pezizomycotina</taxon>
        <taxon>Sordariomycetes</taxon>
        <taxon>Xylariomycetidae</taxon>
        <taxon>Amphisphaeriales</taxon>
        <taxon>Apiosporaceae</taxon>
        <taxon>Apiospora</taxon>
    </lineage>
</organism>
<keyword evidence="3" id="KW-1185">Reference proteome</keyword>
<reference evidence="2 3" key="1">
    <citation type="submission" date="2023-01" db="EMBL/GenBank/DDBJ databases">
        <title>Analysis of 21 Apiospora genomes using comparative genomics revels a genus with tremendous synthesis potential of carbohydrate active enzymes and secondary metabolites.</title>
        <authorList>
            <person name="Sorensen T."/>
        </authorList>
    </citation>
    <scope>NUCLEOTIDE SEQUENCE [LARGE SCALE GENOMIC DNA]</scope>
    <source>
        <strain evidence="2 3">CBS 24483</strain>
    </source>
</reference>
<feature type="region of interest" description="Disordered" evidence="1">
    <location>
        <begin position="22"/>
        <end position="41"/>
    </location>
</feature>
<comment type="caution">
    <text evidence="2">The sequence shown here is derived from an EMBL/GenBank/DDBJ whole genome shotgun (WGS) entry which is preliminary data.</text>
</comment>
<protein>
    <submittedName>
        <fullName evidence="2">Uncharacterized protein</fullName>
    </submittedName>
</protein>
<accession>A0ABR1QCH6</accession>
<dbReference type="RefSeq" id="XP_066699620.1">
    <property type="nucleotide sequence ID" value="XM_066843508.1"/>
</dbReference>